<gene>
    <name evidence="3" type="ORF">NESM_000213100</name>
</gene>
<evidence type="ECO:0008006" key="5">
    <source>
        <dbReference type="Google" id="ProtNLM"/>
    </source>
</evidence>
<evidence type="ECO:0000313" key="4">
    <source>
        <dbReference type="Proteomes" id="UP001430356"/>
    </source>
</evidence>
<name>A0AAW0F6Q3_9TRYP</name>
<reference evidence="3 4" key="1">
    <citation type="journal article" date="2021" name="MBio">
        <title>A New Model Trypanosomatid, Novymonas esmeraldas: Genomic Perception of Its 'Candidatus Pandoraea novymonadis' Endosymbiont.</title>
        <authorList>
            <person name="Zakharova A."/>
            <person name="Saura A."/>
            <person name="Butenko A."/>
            <person name="Podesvova L."/>
            <person name="Warmusova S."/>
            <person name="Kostygov A.Y."/>
            <person name="Nenarokova A."/>
            <person name="Lukes J."/>
            <person name="Opperdoes F.R."/>
            <person name="Yurchenko V."/>
        </authorList>
    </citation>
    <scope>NUCLEOTIDE SEQUENCE [LARGE SCALE GENOMIC DNA]</scope>
    <source>
        <strain evidence="3 4">E262AT.01</strain>
    </source>
</reference>
<dbReference type="Proteomes" id="UP001430356">
    <property type="component" value="Unassembled WGS sequence"/>
</dbReference>
<sequence length="235" mass="24696">MQGNHIAVIMTLLFFAGMVWGFVAIVIHVYRSDRSAAEAAALASETQAAVARAAAREELERYMATLPEALPVTVTTVSHLPVLGNAVIRDEALWQTLQRDLIAVNVADMDACVSGEAAVAPSDDPDAASGTEMVRMNPSSTSAQSASVRDALLQGGYVIVECCRPDEAAALEDGECRRRTSASSRPASSEDTSDSVAPSGNHVRAPGACFYVYKPSATPYGQSEYLSAAAESPGK</sequence>
<keyword evidence="2" id="KW-0812">Transmembrane</keyword>
<keyword evidence="2" id="KW-1133">Transmembrane helix</keyword>
<comment type="caution">
    <text evidence="3">The sequence shown here is derived from an EMBL/GenBank/DDBJ whole genome shotgun (WGS) entry which is preliminary data.</text>
</comment>
<proteinExistence type="predicted"/>
<feature type="region of interest" description="Disordered" evidence="1">
    <location>
        <begin position="117"/>
        <end position="145"/>
    </location>
</feature>
<feature type="region of interest" description="Disordered" evidence="1">
    <location>
        <begin position="173"/>
        <end position="202"/>
    </location>
</feature>
<evidence type="ECO:0000313" key="3">
    <source>
        <dbReference type="EMBL" id="KAK7201496.1"/>
    </source>
</evidence>
<organism evidence="3 4">
    <name type="scientific">Novymonas esmeraldas</name>
    <dbReference type="NCBI Taxonomy" id="1808958"/>
    <lineage>
        <taxon>Eukaryota</taxon>
        <taxon>Discoba</taxon>
        <taxon>Euglenozoa</taxon>
        <taxon>Kinetoplastea</taxon>
        <taxon>Metakinetoplastina</taxon>
        <taxon>Trypanosomatida</taxon>
        <taxon>Trypanosomatidae</taxon>
        <taxon>Novymonas</taxon>
    </lineage>
</organism>
<dbReference type="AlphaFoldDB" id="A0AAW0F6Q3"/>
<feature type="compositionally biased region" description="Low complexity" evidence="1">
    <location>
        <begin position="181"/>
        <end position="190"/>
    </location>
</feature>
<evidence type="ECO:0000256" key="1">
    <source>
        <dbReference type="SAM" id="MobiDB-lite"/>
    </source>
</evidence>
<evidence type="ECO:0000256" key="2">
    <source>
        <dbReference type="SAM" id="Phobius"/>
    </source>
</evidence>
<feature type="transmembrane region" description="Helical" evidence="2">
    <location>
        <begin position="6"/>
        <end position="30"/>
    </location>
</feature>
<accession>A0AAW0F6Q3</accession>
<keyword evidence="4" id="KW-1185">Reference proteome</keyword>
<dbReference type="EMBL" id="JAECZO010000016">
    <property type="protein sequence ID" value="KAK7201496.1"/>
    <property type="molecule type" value="Genomic_DNA"/>
</dbReference>
<protein>
    <recommendedName>
        <fullName evidence="5">Flp pilus-assembly TadG-like N-terminal domain-containing protein</fullName>
    </recommendedName>
</protein>
<keyword evidence="2" id="KW-0472">Membrane</keyword>